<feature type="transmembrane region" description="Helical" evidence="1">
    <location>
        <begin position="7"/>
        <end position="22"/>
    </location>
</feature>
<accession>A0ABP7IYK7</accession>
<evidence type="ECO:0000256" key="1">
    <source>
        <dbReference type="SAM" id="Phobius"/>
    </source>
</evidence>
<proteinExistence type="predicted"/>
<evidence type="ECO:0008006" key="4">
    <source>
        <dbReference type="Google" id="ProtNLM"/>
    </source>
</evidence>
<feature type="transmembrane region" description="Helical" evidence="1">
    <location>
        <begin position="28"/>
        <end position="45"/>
    </location>
</feature>
<gene>
    <name evidence="2" type="ORF">GCM10022226_58010</name>
</gene>
<sequence>MSPLAKYYLGAGIVSILALLIIPSTITWILVIAGLAAPVAAYFMLDESQRRRLRRIRRRQIGR</sequence>
<reference evidence="3" key="1">
    <citation type="journal article" date="2019" name="Int. J. Syst. Evol. Microbiol.">
        <title>The Global Catalogue of Microorganisms (GCM) 10K type strain sequencing project: providing services to taxonomists for standard genome sequencing and annotation.</title>
        <authorList>
            <consortium name="The Broad Institute Genomics Platform"/>
            <consortium name="The Broad Institute Genome Sequencing Center for Infectious Disease"/>
            <person name="Wu L."/>
            <person name="Ma J."/>
        </authorList>
    </citation>
    <scope>NUCLEOTIDE SEQUENCE [LARGE SCALE GENOMIC DNA]</scope>
    <source>
        <strain evidence="3">JCM 16908</strain>
    </source>
</reference>
<evidence type="ECO:0000313" key="2">
    <source>
        <dbReference type="EMBL" id="GAA3829542.1"/>
    </source>
</evidence>
<keyword evidence="1" id="KW-0812">Transmembrane</keyword>
<evidence type="ECO:0000313" key="3">
    <source>
        <dbReference type="Proteomes" id="UP001500888"/>
    </source>
</evidence>
<protein>
    <recommendedName>
        <fullName evidence="4">DUF4229 domain-containing protein</fullName>
    </recommendedName>
</protein>
<keyword evidence="1" id="KW-0472">Membrane</keyword>
<comment type="caution">
    <text evidence="2">The sequence shown here is derived from an EMBL/GenBank/DDBJ whole genome shotgun (WGS) entry which is preliminary data.</text>
</comment>
<keyword evidence="3" id="KW-1185">Reference proteome</keyword>
<keyword evidence="1" id="KW-1133">Transmembrane helix</keyword>
<dbReference type="RefSeq" id="WP_344947099.1">
    <property type="nucleotide sequence ID" value="NZ_BAAAZR010000028.1"/>
</dbReference>
<dbReference type="EMBL" id="BAAAZR010000028">
    <property type="protein sequence ID" value="GAA3829542.1"/>
    <property type="molecule type" value="Genomic_DNA"/>
</dbReference>
<dbReference type="Proteomes" id="UP001500888">
    <property type="component" value="Unassembled WGS sequence"/>
</dbReference>
<organism evidence="2 3">
    <name type="scientific">Sphaerisporangium flaviroseum</name>
    <dbReference type="NCBI Taxonomy" id="509199"/>
    <lineage>
        <taxon>Bacteria</taxon>
        <taxon>Bacillati</taxon>
        <taxon>Actinomycetota</taxon>
        <taxon>Actinomycetes</taxon>
        <taxon>Streptosporangiales</taxon>
        <taxon>Streptosporangiaceae</taxon>
        <taxon>Sphaerisporangium</taxon>
    </lineage>
</organism>
<name>A0ABP7IYK7_9ACTN</name>